<evidence type="ECO:0000313" key="4">
    <source>
        <dbReference type="EMBL" id="RMX51473.1"/>
    </source>
</evidence>
<protein>
    <recommendedName>
        <fullName evidence="3">ABC1 atypical kinase-like domain-containing protein</fullName>
    </recommendedName>
</protein>
<dbReference type="OrthoDB" id="427480at2759"/>
<evidence type="ECO:0000313" key="5">
    <source>
        <dbReference type="Proteomes" id="UP000275408"/>
    </source>
</evidence>
<comment type="similarity">
    <text evidence="1">Belongs to the protein kinase superfamily. ADCK protein kinase family.</text>
</comment>
<name>A0A3M6UCQ3_POCDA</name>
<sequence>MAATSRIIWASLGRPFATSRSNFSLMCKKCHWKLRPMSSQAMVHVGRKRLFQRKWLWLLFGSGASLLAMNVYHNRLWEARQRRRLRVSLEGVGRFFRCFYVGMKISLDYWWTLHNLDPEGEEYAQAIKGCHQRAADRIVVGAIENGGIYVKLGQGLACLNHILPREYTETLPVLQDKALRRKHGEVDELFLEDFGKKADDLFLKFDHNPIAAASLAQVHRAVTHDGREVAVKIQYIDLLDRYDGDLWTLKRLLQVIAWMHPSFEFAWVLDDIQATLRQELDFVHEGHNGERCADELKHLSYVYVPKIHWDLTTKRVLTAEYMDACKVDDVEDLRRRGLDVADIDEKLFFCLIHDPKVDEKMIKAFGEQLFHSGFIHGDPHPANVLVRKGKDGKAEIVIIDHGLYETLQQKDRIALCQLWKSIILNDQKKMQYFSKQLGVDDFENFCQILLQRPFAWGSAGMLFTSRVTEEDLTIMTKLAQGHFEKVIIILKQLPRSMLLVFRNLNTVRHINQELGEPVDRFVLMARCAIAGIHGHIKHSSLWSKMKTIFESYVLDVKIRAMSFRAWMVETYLQILQYLGRAPKDMDKLTSKLKTLHELDAIAAERAKRTVSVS</sequence>
<accession>A0A3M6UCQ3</accession>
<evidence type="ECO:0000259" key="3">
    <source>
        <dbReference type="Pfam" id="PF03109"/>
    </source>
</evidence>
<gene>
    <name evidence="4" type="ORF">pdam_00018810</name>
</gene>
<keyword evidence="2" id="KW-0472">Membrane</keyword>
<comment type="caution">
    <text evidence="4">The sequence shown here is derived from an EMBL/GenBank/DDBJ whole genome shotgun (WGS) entry which is preliminary data.</text>
</comment>
<reference evidence="4 5" key="1">
    <citation type="journal article" date="2018" name="Sci. Rep.">
        <title>Comparative analysis of the Pocillopora damicornis genome highlights role of immune system in coral evolution.</title>
        <authorList>
            <person name="Cunning R."/>
            <person name="Bay R.A."/>
            <person name="Gillette P."/>
            <person name="Baker A.C."/>
            <person name="Traylor-Knowles N."/>
        </authorList>
    </citation>
    <scope>NUCLEOTIDE SEQUENCE [LARGE SCALE GENOMIC DNA]</scope>
    <source>
        <strain evidence="4">RSMAS</strain>
        <tissue evidence="4">Whole animal</tissue>
    </source>
</reference>
<dbReference type="CDD" id="cd13969">
    <property type="entry name" value="ADCK1-like"/>
    <property type="match status" value="1"/>
</dbReference>
<dbReference type="InterPro" id="IPR011009">
    <property type="entry name" value="Kinase-like_dom_sf"/>
</dbReference>
<dbReference type="PANTHER" id="PTHR43173:SF28">
    <property type="entry name" value="AARF DOMAIN CONTAINING KINASE 5"/>
    <property type="match status" value="1"/>
</dbReference>
<dbReference type="STRING" id="46731.A0A3M6UCQ3"/>
<dbReference type="InterPro" id="IPR004147">
    <property type="entry name" value="ABC1_dom"/>
</dbReference>
<dbReference type="EMBL" id="RCHS01001779">
    <property type="protein sequence ID" value="RMX51473.1"/>
    <property type="molecule type" value="Genomic_DNA"/>
</dbReference>
<proteinExistence type="inferred from homology"/>
<dbReference type="InterPro" id="IPR045307">
    <property type="entry name" value="ADCK1_dom"/>
</dbReference>
<feature type="domain" description="ABC1 atypical kinase-like" evidence="3">
    <location>
        <begin position="174"/>
        <end position="431"/>
    </location>
</feature>
<dbReference type="AlphaFoldDB" id="A0A3M6UCQ3"/>
<dbReference type="PANTHER" id="PTHR43173">
    <property type="entry name" value="ABC1 FAMILY PROTEIN"/>
    <property type="match status" value="1"/>
</dbReference>
<dbReference type="InterPro" id="IPR051130">
    <property type="entry name" value="Mito_struct-func_regulator"/>
</dbReference>
<feature type="transmembrane region" description="Helical" evidence="2">
    <location>
        <begin position="55"/>
        <end position="73"/>
    </location>
</feature>
<organism evidence="4 5">
    <name type="scientific">Pocillopora damicornis</name>
    <name type="common">Cauliflower coral</name>
    <name type="synonym">Millepora damicornis</name>
    <dbReference type="NCBI Taxonomy" id="46731"/>
    <lineage>
        <taxon>Eukaryota</taxon>
        <taxon>Metazoa</taxon>
        <taxon>Cnidaria</taxon>
        <taxon>Anthozoa</taxon>
        <taxon>Hexacorallia</taxon>
        <taxon>Scleractinia</taxon>
        <taxon>Astrocoeniina</taxon>
        <taxon>Pocilloporidae</taxon>
        <taxon>Pocillopora</taxon>
    </lineage>
</organism>
<keyword evidence="2" id="KW-1133">Transmembrane helix</keyword>
<dbReference type="Pfam" id="PF03109">
    <property type="entry name" value="ABC1"/>
    <property type="match status" value="1"/>
</dbReference>
<keyword evidence="2" id="KW-0812">Transmembrane</keyword>
<dbReference type="Proteomes" id="UP000275408">
    <property type="component" value="Unassembled WGS sequence"/>
</dbReference>
<keyword evidence="5" id="KW-1185">Reference proteome</keyword>
<evidence type="ECO:0000256" key="2">
    <source>
        <dbReference type="SAM" id="Phobius"/>
    </source>
</evidence>
<dbReference type="SUPFAM" id="SSF56112">
    <property type="entry name" value="Protein kinase-like (PK-like)"/>
    <property type="match status" value="1"/>
</dbReference>
<evidence type="ECO:0000256" key="1">
    <source>
        <dbReference type="ARBA" id="ARBA00009670"/>
    </source>
</evidence>